<dbReference type="RefSeq" id="WP_309796828.1">
    <property type="nucleotide sequence ID" value="NZ_BAAAHY010000013.1"/>
</dbReference>
<dbReference type="InterPro" id="IPR012337">
    <property type="entry name" value="RNaseH-like_sf"/>
</dbReference>
<sequence length="267" mass="30392">MSGMRVLPRIPKLSPAAKNLRILVFDIETAPHLVHAWGLFKQNVSLNQIIEPGKVFAFAYKWVGTGRTMFASEQSHGHEGMVQLAWDLFDEADIVIGYNSAPFDIPHMQREFLLAGLTPPKPFKQIDLLKTIRKQFNFASGKLDWVAQSLGIGHKTHHEGHMLWRRCLDGDPKAWAKMGTYAKQDVALTEKLYHYLLPWLTNAPHLGQMSRDEHSCPYCGGKRLRRDGTTHAFVTSYRLYECLNCHAWIRGTKKLQDATTTRPATIN</sequence>
<proteinExistence type="predicted"/>
<keyword evidence="3" id="KW-1185">Reference proteome</keyword>
<keyword evidence="2" id="KW-0804">Transcription</keyword>
<name>A0ABU1J9S5_9MICC</name>
<comment type="caution">
    <text evidence="2">The sequence shown here is derived from an EMBL/GenBank/DDBJ whole genome shotgun (WGS) entry which is preliminary data.</text>
</comment>
<reference evidence="2 3" key="1">
    <citation type="submission" date="2023-07" db="EMBL/GenBank/DDBJ databases">
        <title>Sequencing the genomes of 1000 actinobacteria strains.</title>
        <authorList>
            <person name="Klenk H.-P."/>
        </authorList>
    </citation>
    <scope>NUCLEOTIDE SEQUENCE [LARGE SCALE GENOMIC DNA]</scope>
    <source>
        <strain evidence="2 3">DSM 14555</strain>
    </source>
</reference>
<evidence type="ECO:0000313" key="2">
    <source>
        <dbReference type="EMBL" id="MDR6268904.1"/>
    </source>
</evidence>
<dbReference type="SUPFAM" id="SSF53098">
    <property type="entry name" value="Ribonuclease H-like"/>
    <property type="match status" value="1"/>
</dbReference>
<evidence type="ECO:0000313" key="3">
    <source>
        <dbReference type="Proteomes" id="UP001185069"/>
    </source>
</evidence>
<dbReference type="Pfam" id="PF13482">
    <property type="entry name" value="RNase_H_2"/>
    <property type="match status" value="1"/>
</dbReference>
<protein>
    <submittedName>
        <fullName evidence="2">DNA-directed RNA polymerase subunit RPC12/RpoP</fullName>
    </submittedName>
</protein>
<keyword evidence="2" id="KW-0240">DNA-directed RNA polymerase</keyword>
<evidence type="ECO:0000259" key="1">
    <source>
        <dbReference type="Pfam" id="PF13482"/>
    </source>
</evidence>
<dbReference type="EMBL" id="JAVDQF010000001">
    <property type="protein sequence ID" value="MDR6268904.1"/>
    <property type="molecule type" value="Genomic_DNA"/>
</dbReference>
<dbReference type="Gene3D" id="3.30.420.10">
    <property type="entry name" value="Ribonuclease H-like superfamily/Ribonuclease H"/>
    <property type="match status" value="1"/>
</dbReference>
<dbReference type="GO" id="GO:0000428">
    <property type="term" value="C:DNA-directed RNA polymerase complex"/>
    <property type="evidence" value="ECO:0007669"/>
    <property type="project" value="UniProtKB-KW"/>
</dbReference>
<gene>
    <name evidence="2" type="ORF">JOE69_001142</name>
</gene>
<dbReference type="InterPro" id="IPR036397">
    <property type="entry name" value="RNaseH_sf"/>
</dbReference>
<accession>A0ABU1J9S5</accession>
<feature type="domain" description="YprB ribonuclease H-like" evidence="1">
    <location>
        <begin position="55"/>
        <end position="196"/>
    </location>
</feature>
<dbReference type="Proteomes" id="UP001185069">
    <property type="component" value="Unassembled WGS sequence"/>
</dbReference>
<dbReference type="InterPro" id="IPR038720">
    <property type="entry name" value="YprB_RNase_H-like_dom"/>
</dbReference>
<organism evidence="2 3">
    <name type="scientific">Arthrobacter russicus</name>
    <dbReference type="NCBI Taxonomy" id="172040"/>
    <lineage>
        <taxon>Bacteria</taxon>
        <taxon>Bacillati</taxon>
        <taxon>Actinomycetota</taxon>
        <taxon>Actinomycetes</taxon>
        <taxon>Micrococcales</taxon>
        <taxon>Micrococcaceae</taxon>
        <taxon>Arthrobacter</taxon>
    </lineage>
</organism>